<evidence type="ECO:0000313" key="2">
    <source>
        <dbReference type="EMBL" id="CAL1403723.1"/>
    </source>
</evidence>
<sequence>MVDFNAVLAAAGWRHLLLSEIRVSSKCCGLPISHHSFVLRILALFGNWHFNVPPSMKCVSNHLGLKTSLSILLKSLNLRSKQIHFVGDLCFGGKAAAVHASVASLKKELRESRSEAKRLRDHTQKLEKVNSFWDHHSLTFWIAPDLEVLWNSSAAIEGAHRVKANMMVFLMEDQLLRQWRDLGVKANRNRGLIGLPHALLSALLRYLILFTLQERFTVFSVKGSVPIFITNSR</sequence>
<evidence type="ECO:0000256" key="1">
    <source>
        <dbReference type="SAM" id="Coils"/>
    </source>
</evidence>
<name>A0AAV2G1F4_9ROSI</name>
<protein>
    <submittedName>
        <fullName evidence="2">Uncharacterized protein</fullName>
    </submittedName>
</protein>
<keyword evidence="1" id="KW-0175">Coiled coil</keyword>
<proteinExistence type="predicted"/>
<feature type="coiled-coil region" evidence="1">
    <location>
        <begin position="102"/>
        <end position="129"/>
    </location>
</feature>
<dbReference type="EMBL" id="OZ034820">
    <property type="protein sequence ID" value="CAL1403723.1"/>
    <property type="molecule type" value="Genomic_DNA"/>
</dbReference>
<gene>
    <name evidence="2" type="ORF">LTRI10_LOCUS43630</name>
</gene>
<dbReference type="Proteomes" id="UP001497516">
    <property type="component" value="Chromosome 7"/>
</dbReference>
<evidence type="ECO:0000313" key="3">
    <source>
        <dbReference type="Proteomes" id="UP001497516"/>
    </source>
</evidence>
<accession>A0AAV2G1F4</accession>
<dbReference type="AlphaFoldDB" id="A0AAV2G1F4"/>
<organism evidence="2 3">
    <name type="scientific">Linum trigynum</name>
    <dbReference type="NCBI Taxonomy" id="586398"/>
    <lineage>
        <taxon>Eukaryota</taxon>
        <taxon>Viridiplantae</taxon>
        <taxon>Streptophyta</taxon>
        <taxon>Embryophyta</taxon>
        <taxon>Tracheophyta</taxon>
        <taxon>Spermatophyta</taxon>
        <taxon>Magnoliopsida</taxon>
        <taxon>eudicotyledons</taxon>
        <taxon>Gunneridae</taxon>
        <taxon>Pentapetalae</taxon>
        <taxon>rosids</taxon>
        <taxon>fabids</taxon>
        <taxon>Malpighiales</taxon>
        <taxon>Linaceae</taxon>
        <taxon>Linum</taxon>
    </lineage>
</organism>
<keyword evidence="3" id="KW-1185">Reference proteome</keyword>
<reference evidence="2 3" key="1">
    <citation type="submission" date="2024-04" db="EMBL/GenBank/DDBJ databases">
        <authorList>
            <person name="Fracassetti M."/>
        </authorList>
    </citation>
    <scope>NUCLEOTIDE SEQUENCE [LARGE SCALE GENOMIC DNA]</scope>
</reference>